<sequence>MSKPTVRRVESLSKAEKAARGIYRNQLSKVEMTADLSACKKPVWISCFFDGTGNNFREDGFGSQNPDNIKYSNVAKLGMFAHKDADVPNRAYAIYVPGVGTPFPEVGDSGGGIDKATGMANAAKGQLRLDYMMKEFKKRVDAHMPHVNQINVAIFGFSRGAAEARAFIHQLGAICARQNQDLLWTHSGGDVPRVVIYFVGIFDTVASVGFGGSRLESRLKYLVGPFWGGLLYLVDDGGHAAWANELRIPSYVRFCEHYVASHEVREKFPSDSVRVDQAVPGNCRETFYPGAHSDVGGGYESMAQEGRTNELARIPLCNMYLSAYAAGVPFKSPEQINRECGGLFSISSELQSCFETYMSLIPDGSRLEQQVVSHMGAYYHWRWGRTERQRAERKQRQAIIASGQSVAYATPDTYMTVTDQEWEADVQDIAEKRTGFFRSSTTPLEDVIFEAWKGTIRKKMSAEKRALFDKFFDRYVHDSVAGFKNQMSDAYIGFVEASRWSRNRQYFMGKRDKKFLYWRYEGKSPLTQGAKTAMLTPSPDMSEGRTMA</sequence>
<comment type="caution">
    <text evidence="2">The sequence shown here is derived from an EMBL/GenBank/DDBJ whole genome shotgun (WGS) entry which is preliminary data.</text>
</comment>
<dbReference type="EMBL" id="WNKY01000027">
    <property type="protein sequence ID" value="MTV40022.1"/>
    <property type="molecule type" value="Genomic_DNA"/>
</dbReference>
<accession>A0A6L6PM47</accession>
<proteinExistence type="predicted"/>
<feature type="domain" description="T6SS Phospholipase effector Tle1-like catalytic" evidence="1">
    <location>
        <begin position="47"/>
        <end position="179"/>
    </location>
</feature>
<name>A0A6L6PM47_9BURK</name>
<reference evidence="2 3" key="1">
    <citation type="submission" date="2019-11" db="EMBL/GenBank/DDBJ databases">
        <title>Type strains purchased from KCTC, JCM and DSMZ.</title>
        <authorList>
            <person name="Lu H."/>
        </authorList>
    </citation>
    <scope>NUCLEOTIDE SEQUENCE [LARGE SCALE GENOMIC DNA]</scope>
    <source>
        <strain evidence="2 3">KCTC 22382</strain>
    </source>
</reference>
<dbReference type="InterPro" id="IPR018712">
    <property type="entry name" value="Tle1-like_cat"/>
</dbReference>
<dbReference type="Pfam" id="PF09994">
    <property type="entry name" value="T6SS_Tle1-like_cat"/>
    <property type="match status" value="2"/>
</dbReference>
<dbReference type="PANTHER" id="PTHR33840">
    <property type="match status" value="1"/>
</dbReference>
<organism evidence="2 3">
    <name type="scientific">Duganella radicis</name>
    <dbReference type="NCBI Taxonomy" id="551988"/>
    <lineage>
        <taxon>Bacteria</taxon>
        <taxon>Pseudomonadati</taxon>
        <taxon>Pseudomonadota</taxon>
        <taxon>Betaproteobacteria</taxon>
        <taxon>Burkholderiales</taxon>
        <taxon>Oxalobacteraceae</taxon>
        <taxon>Telluria group</taxon>
        <taxon>Duganella</taxon>
    </lineage>
</organism>
<feature type="domain" description="T6SS Phospholipase effector Tle1-like catalytic" evidence="1">
    <location>
        <begin position="192"/>
        <end position="320"/>
    </location>
</feature>
<evidence type="ECO:0000313" key="3">
    <source>
        <dbReference type="Proteomes" id="UP000475582"/>
    </source>
</evidence>
<keyword evidence="3" id="KW-1185">Reference proteome</keyword>
<dbReference type="RefSeq" id="WP_155465833.1">
    <property type="nucleotide sequence ID" value="NZ_WNKY01000027.1"/>
</dbReference>
<dbReference type="Proteomes" id="UP000475582">
    <property type="component" value="Unassembled WGS sequence"/>
</dbReference>
<protein>
    <submittedName>
        <fullName evidence="2">DUF2235 domain-containing protein</fullName>
    </submittedName>
</protein>
<dbReference type="PANTHER" id="PTHR33840:SF1">
    <property type="entry name" value="TLE1 PHOSPHOLIPASE DOMAIN-CONTAINING PROTEIN"/>
    <property type="match status" value="1"/>
</dbReference>
<gene>
    <name evidence="2" type="ORF">GM676_20865</name>
</gene>
<dbReference type="OrthoDB" id="4378831at2"/>
<evidence type="ECO:0000313" key="2">
    <source>
        <dbReference type="EMBL" id="MTV40022.1"/>
    </source>
</evidence>
<evidence type="ECO:0000259" key="1">
    <source>
        <dbReference type="Pfam" id="PF09994"/>
    </source>
</evidence>
<dbReference type="AlphaFoldDB" id="A0A6L6PM47"/>